<reference evidence="2 3" key="1">
    <citation type="submission" date="2016-11" db="EMBL/GenBank/DDBJ databases">
        <authorList>
            <person name="Jaros S."/>
            <person name="Januszkiewicz K."/>
            <person name="Wedrychowicz H."/>
        </authorList>
    </citation>
    <scope>NUCLEOTIDE SEQUENCE [LARGE SCALE GENOMIC DNA]</scope>
    <source>
        <strain evidence="2 3">DSM 44523</strain>
    </source>
</reference>
<dbReference type="STRING" id="2017.SAMN05444320_102452"/>
<keyword evidence="3" id="KW-1185">Reference proteome</keyword>
<accession>A0A1M4YR79</accession>
<feature type="region of interest" description="Disordered" evidence="1">
    <location>
        <begin position="1"/>
        <end position="26"/>
    </location>
</feature>
<gene>
    <name evidence="2" type="ORF">SAMN05444320_102452</name>
</gene>
<organism evidence="2 3">
    <name type="scientific">Streptoalloteichus hindustanus</name>
    <dbReference type="NCBI Taxonomy" id="2017"/>
    <lineage>
        <taxon>Bacteria</taxon>
        <taxon>Bacillati</taxon>
        <taxon>Actinomycetota</taxon>
        <taxon>Actinomycetes</taxon>
        <taxon>Pseudonocardiales</taxon>
        <taxon>Pseudonocardiaceae</taxon>
        <taxon>Streptoalloteichus</taxon>
    </lineage>
</organism>
<feature type="compositionally biased region" description="Low complexity" evidence="1">
    <location>
        <begin position="1"/>
        <end position="16"/>
    </location>
</feature>
<proteinExistence type="predicted"/>
<evidence type="ECO:0000313" key="3">
    <source>
        <dbReference type="Proteomes" id="UP000184501"/>
    </source>
</evidence>
<dbReference type="OrthoDB" id="4329304at2"/>
<protein>
    <submittedName>
        <fullName evidence="2">Uncharacterized protein</fullName>
    </submittedName>
</protein>
<dbReference type="RefSeq" id="WP_073480684.1">
    <property type="nucleotide sequence ID" value="NZ_FQVN01000002.1"/>
</dbReference>
<evidence type="ECO:0000256" key="1">
    <source>
        <dbReference type="SAM" id="MobiDB-lite"/>
    </source>
</evidence>
<dbReference type="EMBL" id="FQVN01000002">
    <property type="protein sequence ID" value="SHF08221.1"/>
    <property type="molecule type" value="Genomic_DNA"/>
</dbReference>
<dbReference type="Proteomes" id="UP000184501">
    <property type="component" value="Unassembled WGS sequence"/>
</dbReference>
<dbReference type="AlphaFoldDB" id="A0A1M4YR79"/>
<name>A0A1M4YR79_STRHI</name>
<sequence>MTGDTTNTVTPGTTSGASSSIQLRDNHGSIHVHVEGGRRGPRRPPDWLRKATSVVVGTLLATGLVVALQVQRAWTGTTGPALTDGRGGFVWAHDATAPSYRPVAQKSMYVYNSADAADVEVVREGEGEYAVRFGGLGVAGGVAHASAYGPTSDFCVVAGLAEDGMTEVVRVRCFDADGRPVDVRFVASFAHRSVGDGRFSYLRAEPRNERHQPGAPETRFDSTGAQAWVQRRGTGQYLVWVPASEGVPAGEQFYQVTAQGDAPVHCKLAAKPSPAGVQQVTCRGVGGEPVDHAFLLSFSAGSSVIGRTDRRYANASSAAGADVMRVETGYYRVRVRGLGSPSGHTAVHAVGESDAYCHVENWVPDGDDLVSDVRCFSAMSHLPTDAAFFVGASW</sequence>
<evidence type="ECO:0000313" key="2">
    <source>
        <dbReference type="EMBL" id="SHF08221.1"/>
    </source>
</evidence>